<gene>
    <name evidence="2" type="ORF">Bhyg_13473</name>
</gene>
<organism evidence="2 3">
    <name type="scientific">Pseudolycoriella hygida</name>
    <dbReference type="NCBI Taxonomy" id="35572"/>
    <lineage>
        <taxon>Eukaryota</taxon>
        <taxon>Metazoa</taxon>
        <taxon>Ecdysozoa</taxon>
        <taxon>Arthropoda</taxon>
        <taxon>Hexapoda</taxon>
        <taxon>Insecta</taxon>
        <taxon>Pterygota</taxon>
        <taxon>Neoptera</taxon>
        <taxon>Endopterygota</taxon>
        <taxon>Diptera</taxon>
        <taxon>Nematocera</taxon>
        <taxon>Sciaroidea</taxon>
        <taxon>Sciaridae</taxon>
        <taxon>Pseudolycoriella</taxon>
    </lineage>
</organism>
<reference evidence="2" key="1">
    <citation type="submission" date="2022-07" db="EMBL/GenBank/DDBJ databases">
        <authorList>
            <person name="Trinca V."/>
            <person name="Uliana J.V.C."/>
            <person name="Torres T.T."/>
            <person name="Ward R.J."/>
            <person name="Monesi N."/>
        </authorList>
    </citation>
    <scope>NUCLEOTIDE SEQUENCE</scope>
    <source>
        <strain evidence="2">HSMRA1968</strain>
        <tissue evidence="2">Whole embryos</tissue>
    </source>
</reference>
<dbReference type="Proteomes" id="UP001151699">
    <property type="component" value="Chromosome C"/>
</dbReference>
<feature type="region of interest" description="Disordered" evidence="1">
    <location>
        <begin position="341"/>
        <end position="381"/>
    </location>
</feature>
<accession>A0A9Q0MMW8</accession>
<comment type="caution">
    <text evidence="2">The sequence shown here is derived from an EMBL/GenBank/DDBJ whole genome shotgun (WGS) entry which is preliminary data.</text>
</comment>
<feature type="region of interest" description="Disordered" evidence="1">
    <location>
        <begin position="16"/>
        <end position="109"/>
    </location>
</feature>
<name>A0A9Q0MMW8_9DIPT</name>
<dbReference type="InterPro" id="IPR051189">
    <property type="entry name" value="Splicing_assoc_domain"/>
</dbReference>
<evidence type="ECO:0000256" key="1">
    <source>
        <dbReference type="SAM" id="MobiDB-lite"/>
    </source>
</evidence>
<proteinExistence type="predicted"/>
<keyword evidence="3" id="KW-1185">Reference proteome</keyword>
<dbReference type="AlphaFoldDB" id="A0A9Q0MMW8"/>
<dbReference type="OrthoDB" id="6095487at2759"/>
<feature type="compositionally biased region" description="Acidic residues" evidence="1">
    <location>
        <begin position="351"/>
        <end position="367"/>
    </location>
</feature>
<feature type="compositionally biased region" description="Low complexity" evidence="1">
    <location>
        <begin position="341"/>
        <end position="350"/>
    </location>
</feature>
<sequence length="602" mass="68122">MEQFSHDLTLALEETSKCSGVSRWSTRRRTRSTGNLPCAPQPTEDSSSPADVYNNVDGSVNPTFSDSDDRQEHKLSLKSRQAHVFGNMESDSLNENFSPARPNTRRKRKFKRMAVEYETTPSTPGVGPSNPIFPIVGAVKKRVFKHTSQENFKANLFFCGKRKRSHRDRYFEQHSSSVPRQRDLFAPKNSYSEYRSRNRSFSKPCEKILPLNKTIVSKIEKISQDTKNKISGFQFLCLQDRDVNKPTMKDSNNLFKSHASSQQPHLADGDKSTFKMAQKSDSFESTFIPPDAQKTVEINTKANEHHTKKHYKSNKRIQMNLQLQFEDPSLMDCGLNEFLSSSSLSSSSDSEAAETNESDREGDDELTDWPGNEAMVNFTSKNDFKRAKPRPKTILLQKPDELATQEDDDTLMSTDELSVIPPTTLNLSVKYTPAASLNDVDVSSMTSLPIDITGGAVSGPLRNQIESEMSGETSNYFLSSGNRVEVREIRAGCRRIRNERRGFTILTSANEEFSRFLQDARQERLTLPYTDAQEHEKLFHLAKLYSLIINIENGCAILTKTSNTTQSVKIDQTTITKRFLSDYKRRCYGGDYDDHESSGMAS</sequence>
<dbReference type="PANTHER" id="PTHR14195">
    <property type="entry name" value="G PATCH DOMAIN CONTAINING PROTEIN 2"/>
    <property type="match status" value="1"/>
</dbReference>
<dbReference type="EMBL" id="WJQU01000004">
    <property type="protein sequence ID" value="KAJ6634893.1"/>
    <property type="molecule type" value="Genomic_DNA"/>
</dbReference>
<protein>
    <submittedName>
        <fullName evidence="2">Uncharacterized protein</fullName>
    </submittedName>
</protein>
<evidence type="ECO:0000313" key="3">
    <source>
        <dbReference type="Proteomes" id="UP001151699"/>
    </source>
</evidence>
<feature type="compositionally biased region" description="Polar residues" evidence="1">
    <location>
        <begin position="56"/>
        <end position="65"/>
    </location>
</feature>
<evidence type="ECO:0000313" key="2">
    <source>
        <dbReference type="EMBL" id="KAJ6634893.1"/>
    </source>
</evidence>